<dbReference type="AlphaFoldDB" id="A0A1Z4VLW3"/>
<name>A0A1Z4VLW3_9GAMM</name>
<proteinExistence type="predicted"/>
<accession>A0A1Z4VLW3</accession>
<gene>
    <name evidence="1" type="ORF">FOKN1_0187</name>
</gene>
<protein>
    <submittedName>
        <fullName evidence="1">Uncharacterized protein</fullName>
    </submittedName>
</protein>
<sequence>MPTSKPDWDAVELAIANILKLLKVKAGKYSPPGAGGERENPARIRADGEFLPESGIGYIECQVPPGRPFRPNLARNLLVNKL</sequence>
<dbReference type="Proteomes" id="UP000218765">
    <property type="component" value="Chromosome"/>
</dbReference>
<evidence type="ECO:0000313" key="2">
    <source>
        <dbReference type="Proteomes" id="UP000218765"/>
    </source>
</evidence>
<evidence type="ECO:0000313" key="1">
    <source>
        <dbReference type="EMBL" id="BAZ92591.1"/>
    </source>
</evidence>
<dbReference type="KEGG" id="ttc:FOKN1_0187"/>
<keyword evidence="2" id="KW-1185">Reference proteome</keyword>
<dbReference type="EMBL" id="AP018052">
    <property type="protein sequence ID" value="BAZ92591.1"/>
    <property type="molecule type" value="Genomic_DNA"/>
</dbReference>
<organism evidence="1 2">
    <name type="scientific">Thiohalobacter thiocyanaticus</name>
    <dbReference type="NCBI Taxonomy" id="585455"/>
    <lineage>
        <taxon>Bacteria</taxon>
        <taxon>Pseudomonadati</taxon>
        <taxon>Pseudomonadota</taxon>
        <taxon>Gammaproteobacteria</taxon>
        <taxon>Thiohalobacterales</taxon>
        <taxon>Thiohalobacteraceae</taxon>
        <taxon>Thiohalobacter</taxon>
    </lineage>
</organism>
<reference evidence="1 2" key="1">
    <citation type="submission" date="2017-05" db="EMBL/GenBank/DDBJ databases">
        <title>Thiocyanate degradation by Thiohalobacter thiocyanaticus FOKN1.</title>
        <authorList>
            <person name="Oshiki M."/>
            <person name="Fukushima T."/>
            <person name="Kawano S."/>
            <person name="Nakagawa J."/>
        </authorList>
    </citation>
    <scope>NUCLEOTIDE SEQUENCE [LARGE SCALE GENOMIC DNA]</scope>
    <source>
        <strain evidence="1 2">FOKN1</strain>
    </source>
</reference>